<name>A0A7W3R6N4_9ACTN</name>
<protein>
    <recommendedName>
        <fullName evidence="5">DUF4386 family protein</fullName>
    </recommendedName>
</protein>
<reference evidence="3 4" key="1">
    <citation type="submission" date="2020-08" db="EMBL/GenBank/DDBJ databases">
        <title>Sequencing the genomes of 1000 actinobacteria strains.</title>
        <authorList>
            <person name="Klenk H.-P."/>
        </authorList>
    </citation>
    <scope>NUCLEOTIDE SEQUENCE [LARGE SCALE GENOMIC DNA]</scope>
    <source>
        <strain evidence="3 4">DSM 45823</strain>
    </source>
</reference>
<feature type="transmembrane region" description="Helical" evidence="2">
    <location>
        <begin position="207"/>
        <end position="227"/>
    </location>
</feature>
<keyword evidence="2" id="KW-0472">Membrane</keyword>
<feature type="transmembrane region" description="Helical" evidence="2">
    <location>
        <begin position="26"/>
        <end position="46"/>
    </location>
</feature>
<feature type="transmembrane region" description="Helical" evidence="2">
    <location>
        <begin position="71"/>
        <end position="95"/>
    </location>
</feature>
<feature type="region of interest" description="Disordered" evidence="1">
    <location>
        <begin position="1"/>
        <end position="20"/>
    </location>
</feature>
<dbReference type="RefSeq" id="WP_182703871.1">
    <property type="nucleotide sequence ID" value="NZ_JACJII010000001.1"/>
</dbReference>
<feature type="transmembrane region" description="Helical" evidence="2">
    <location>
        <begin position="182"/>
        <end position="201"/>
    </location>
</feature>
<evidence type="ECO:0000313" key="4">
    <source>
        <dbReference type="Proteomes" id="UP000539313"/>
    </source>
</evidence>
<keyword evidence="4" id="KW-1185">Reference proteome</keyword>
<comment type="caution">
    <text evidence="3">The sequence shown here is derived from an EMBL/GenBank/DDBJ whole genome shotgun (WGS) entry which is preliminary data.</text>
</comment>
<evidence type="ECO:0000256" key="2">
    <source>
        <dbReference type="SAM" id="Phobius"/>
    </source>
</evidence>
<evidence type="ECO:0000313" key="3">
    <source>
        <dbReference type="EMBL" id="MBA9001634.1"/>
    </source>
</evidence>
<gene>
    <name evidence="3" type="ORF">HNR21_000516</name>
</gene>
<dbReference type="Proteomes" id="UP000539313">
    <property type="component" value="Unassembled WGS sequence"/>
</dbReference>
<sequence length="230" mass="23929">MSTDSAARPAPAHRTASPPAADGRGWAIAGIAGGLVALGTLFGLSIEIAPNDEGLYRDNERLVAAMAGNEWLVWVVQAGTSLAALLVVVFGAGLYRRLRRGEPEGGLVPLLTLAGMLLVAVMLLVGGGISTELYHGLRKHAEFDPDTLAADLAIYNTMAWVWAGAGLSAGAVAVAGLRRRTVGRGVAIFSAVMAALVALTQLTPVQYMALLPGTLWVVVMGFVFALGRNR</sequence>
<accession>A0A7W3R6N4</accession>
<proteinExistence type="predicted"/>
<organism evidence="3 4">
    <name type="scientific">Thermomonospora cellulosilytica</name>
    <dbReference type="NCBI Taxonomy" id="1411118"/>
    <lineage>
        <taxon>Bacteria</taxon>
        <taxon>Bacillati</taxon>
        <taxon>Actinomycetota</taxon>
        <taxon>Actinomycetes</taxon>
        <taxon>Streptosporangiales</taxon>
        <taxon>Thermomonosporaceae</taxon>
        <taxon>Thermomonospora</taxon>
    </lineage>
</organism>
<feature type="transmembrane region" description="Helical" evidence="2">
    <location>
        <begin position="107"/>
        <end position="129"/>
    </location>
</feature>
<dbReference type="EMBL" id="JACJII010000001">
    <property type="protein sequence ID" value="MBA9001634.1"/>
    <property type="molecule type" value="Genomic_DNA"/>
</dbReference>
<evidence type="ECO:0000256" key="1">
    <source>
        <dbReference type="SAM" id="MobiDB-lite"/>
    </source>
</evidence>
<feature type="transmembrane region" description="Helical" evidence="2">
    <location>
        <begin position="153"/>
        <end position="175"/>
    </location>
</feature>
<evidence type="ECO:0008006" key="5">
    <source>
        <dbReference type="Google" id="ProtNLM"/>
    </source>
</evidence>
<keyword evidence="2" id="KW-0812">Transmembrane</keyword>
<dbReference type="AlphaFoldDB" id="A0A7W3R6N4"/>
<keyword evidence="2" id="KW-1133">Transmembrane helix</keyword>